<dbReference type="Gene3D" id="2.60.120.620">
    <property type="entry name" value="q2cbj1_9rhob like domain"/>
    <property type="match status" value="1"/>
</dbReference>
<protein>
    <recommendedName>
        <fullName evidence="2">Phytanoyl-CoA dioxygenase</fullName>
    </recommendedName>
</protein>
<sequence length="280" mass="31981">MDSTYLLSDLQIQQFITNGYLQLYVDCGPNFHQQIYQQIESMFAGEGNVGNNILPRVPKIQQVFDHPVLQGALISLLGEGYTMNPHRHCHLNTPSGGGQRWHKDCYVFDHNIRHPRFHWVLAFYYPQDTDEDMGPTALLPGMHFCKSISSDDPEHATEPEVLLCGKAGTVTLVHFDAWHRATTNRSTKKRYMLKFQFARMQEPHKPSWNHQQKTWKNEQKNEVAEDVWNWLGGGTNPIKNGSSWLNLINAMKKETLDSIEETIAKTPDNLHGTNPTAGEA</sequence>
<gene>
    <name evidence="1" type="ORF">METZ01_LOCUS383110</name>
</gene>
<dbReference type="EMBL" id="UINC01142114">
    <property type="protein sequence ID" value="SVD30256.1"/>
    <property type="molecule type" value="Genomic_DNA"/>
</dbReference>
<evidence type="ECO:0008006" key="2">
    <source>
        <dbReference type="Google" id="ProtNLM"/>
    </source>
</evidence>
<evidence type="ECO:0000313" key="1">
    <source>
        <dbReference type="EMBL" id="SVD30256.1"/>
    </source>
</evidence>
<reference evidence="1" key="1">
    <citation type="submission" date="2018-05" db="EMBL/GenBank/DDBJ databases">
        <authorList>
            <person name="Lanie J.A."/>
            <person name="Ng W.-L."/>
            <person name="Kazmierczak K.M."/>
            <person name="Andrzejewski T.M."/>
            <person name="Davidsen T.M."/>
            <person name="Wayne K.J."/>
            <person name="Tettelin H."/>
            <person name="Glass J.I."/>
            <person name="Rusch D."/>
            <person name="Podicherti R."/>
            <person name="Tsui H.-C.T."/>
            <person name="Winkler M.E."/>
        </authorList>
    </citation>
    <scope>NUCLEOTIDE SEQUENCE</scope>
</reference>
<dbReference type="InterPro" id="IPR008775">
    <property type="entry name" value="Phytyl_CoA_dOase-like"/>
</dbReference>
<dbReference type="Pfam" id="PF05721">
    <property type="entry name" value="PhyH"/>
    <property type="match status" value="1"/>
</dbReference>
<dbReference type="SUPFAM" id="SSF51197">
    <property type="entry name" value="Clavaminate synthase-like"/>
    <property type="match status" value="1"/>
</dbReference>
<accession>A0A382U7H1</accession>
<dbReference type="AlphaFoldDB" id="A0A382U7H1"/>
<name>A0A382U7H1_9ZZZZ</name>
<organism evidence="1">
    <name type="scientific">marine metagenome</name>
    <dbReference type="NCBI Taxonomy" id="408172"/>
    <lineage>
        <taxon>unclassified sequences</taxon>
        <taxon>metagenomes</taxon>
        <taxon>ecological metagenomes</taxon>
    </lineage>
</organism>
<feature type="non-terminal residue" evidence="1">
    <location>
        <position position="280"/>
    </location>
</feature>
<proteinExistence type="predicted"/>